<dbReference type="InterPro" id="IPR002893">
    <property type="entry name" value="Znf_MYND"/>
</dbReference>
<accession>A0A9P6F6W1</accession>
<keyword evidence="2 4" id="KW-0863">Zinc-finger</keyword>
<dbReference type="Pfam" id="PF01753">
    <property type="entry name" value="zf-MYND"/>
    <property type="match status" value="1"/>
</dbReference>
<dbReference type="Proteomes" id="UP000723463">
    <property type="component" value="Unassembled WGS sequence"/>
</dbReference>
<dbReference type="GO" id="GO:0008270">
    <property type="term" value="F:zinc ion binding"/>
    <property type="evidence" value="ECO:0007669"/>
    <property type="project" value="UniProtKB-KW"/>
</dbReference>
<gene>
    <name evidence="6" type="ORF">EC957_001309</name>
</gene>
<dbReference type="PROSITE" id="PS50865">
    <property type="entry name" value="ZF_MYND_2"/>
    <property type="match status" value="1"/>
</dbReference>
<keyword evidence="7" id="KW-1185">Reference proteome</keyword>
<evidence type="ECO:0000256" key="4">
    <source>
        <dbReference type="PROSITE-ProRule" id="PRU00134"/>
    </source>
</evidence>
<evidence type="ECO:0000313" key="6">
    <source>
        <dbReference type="EMBL" id="KAF9543095.1"/>
    </source>
</evidence>
<organism evidence="6 7">
    <name type="scientific">Mortierella hygrophila</name>
    <dbReference type="NCBI Taxonomy" id="979708"/>
    <lineage>
        <taxon>Eukaryota</taxon>
        <taxon>Fungi</taxon>
        <taxon>Fungi incertae sedis</taxon>
        <taxon>Mucoromycota</taxon>
        <taxon>Mortierellomycotina</taxon>
        <taxon>Mortierellomycetes</taxon>
        <taxon>Mortierellales</taxon>
        <taxon>Mortierellaceae</taxon>
        <taxon>Mortierella</taxon>
    </lineage>
</organism>
<dbReference type="Gene3D" id="6.10.140.2220">
    <property type="match status" value="1"/>
</dbReference>
<feature type="domain" description="MYND-type" evidence="5">
    <location>
        <begin position="114"/>
        <end position="151"/>
    </location>
</feature>
<dbReference type="AlphaFoldDB" id="A0A9P6F6W1"/>
<evidence type="ECO:0000259" key="5">
    <source>
        <dbReference type="PROSITE" id="PS50865"/>
    </source>
</evidence>
<evidence type="ECO:0000256" key="2">
    <source>
        <dbReference type="ARBA" id="ARBA00022771"/>
    </source>
</evidence>
<reference evidence="6" key="1">
    <citation type="journal article" date="2020" name="Fungal Divers.">
        <title>Resolving the Mortierellaceae phylogeny through synthesis of multi-gene phylogenetics and phylogenomics.</title>
        <authorList>
            <person name="Vandepol N."/>
            <person name="Liber J."/>
            <person name="Desiro A."/>
            <person name="Na H."/>
            <person name="Kennedy M."/>
            <person name="Barry K."/>
            <person name="Grigoriev I.V."/>
            <person name="Miller A.N."/>
            <person name="O'Donnell K."/>
            <person name="Stajich J.E."/>
            <person name="Bonito G."/>
        </authorList>
    </citation>
    <scope>NUCLEOTIDE SEQUENCE</scope>
    <source>
        <strain evidence="6">NRRL 2591</strain>
    </source>
</reference>
<protein>
    <recommendedName>
        <fullName evidence="5">MYND-type domain-containing protein</fullName>
    </recommendedName>
</protein>
<evidence type="ECO:0000313" key="7">
    <source>
        <dbReference type="Proteomes" id="UP000723463"/>
    </source>
</evidence>
<sequence length="154" mass="17458">MVRHTKNLGAIHIAWGYDDACIGYFFTVYDDRLRWQRDQSAEVDSVTEKVSMDGGGNYFDLNTYRIGGFGHKVSEKTMFTFMRRYGIDPDRIMSHDGGVGEGTGGEKECANSECRMLETATAHKRCARCKNAWYCSKACQTTDWISHKVICIEA</sequence>
<dbReference type="EMBL" id="JAAAXW010000122">
    <property type="protein sequence ID" value="KAF9543095.1"/>
    <property type="molecule type" value="Genomic_DNA"/>
</dbReference>
<keyword evidence="1" id="KW-0479">Metal-binding</keyword>
<evidence type="ECO:0000256" key="3">
    <source>
        <dbReference type="ARBA" id="ARBA00022833"/>
    </source>
</evidence>
<keyword evidence="3" id="KW-0862">Zinc</keyword>
<evidence type="ECO:0000256" key="1">
    <source>
        <dbReference type="ARBA" id="ARBA00022723"/>
    </source>
</evidence>
<proteinExistence type="predicted"/>
<dbReference type="SUPFAM" id="SSF144232">
    <property type="entry name" value="HIT/MYND zinc finger-like"/>
    <property type="match status" value="1"/>
</dbReference>
<comment type="caution">
    <text evidence="6">The sequence shown here is derived from an EMBL/GenBank/DDBJ whole genome shotgun (WGS) entry which is preliminary data.</text>
</comment>
<name>A0A9P6F6W1_9FUNG</name>